<dbReference type="InterPro" id="IPR040756">
    <property type="entry name" value="Peptidase_M61_N"/>
</dbReference>
<dbReference type="Pfam" id="PF17899">
    <property type="entry name" value="Peptidase_M61_N"/>
    <property type="match status" value="1"/>
</dbReference>
<dbReference type="SUPFAM" id="SSF55486">
    <property type="entry name" value="Metalloproteases ('zincins'), catalytic domain"/>
    <property type="match status" value="1"/>
</dbReference>
<organism evidence="2 3">
    <name type="scientific">Massilia forsythiae</name>
    <dbReference type="NCBI Taxonomy" id="2728020"/>
    <lineage>
        <taxon>Bacteria</taxon>
        <taxon>Pseudomonadati</taxon>
        <taxon>Pseudomonadota</taxon>
        <taxon>Betaproteobacteria</taxon>
        <taxon>Burkholderiales</taxon>
        <taxon>Oxalobacteraceae</taxon>
        <taxon>Telluria group</taxon>
        <taxon>Massilia</taxon>
    </lineage>
</organism>
<proteinExistence type="predicted"/>
<dbReference type="AlphaFoldDB" id="A0A7Z2ZRG2"/>
<dbReference type="InterPro" id="IPR007963">
    <property type="entry name" value="Peptidase_M61_catalytic"/>
</dbReference>
<keyword evidence="3" id="KW-1185">Reference proteome</keyword>
<dbReference type="InterPro" id="IPR001478">
    <property type="entry name" value="PDZ"/>
</dbReference>
<evidence type="ECO:0000313" key="3">
    <source>
        <dbReference type="Proteomes" id="UP000502415"/>
    </source>
</evidence>
<accession>A0A7Z2ZRG2</accession>
<evidence type="ECO:0000259" key="1">
    <source>
        <dbReference type="PROSITE" id="PS50106"/>
    </source>
</evidence>
<dbReference type="Gene3D" id="2.60.40.3650">
    <property type="match status" value="1"/>
</dbReference>
<dbReference type="Pfam" id="PF05299">
    <property type="entry name" value="Peptidase_M61"/>
    <property type="match status" value="1"/>
</dbReference>
<gene>
    <name evidence="2" type="ORF">HH212_04890</name>
</gene>
<dbReference type="InterPro" id="IPR024191">
    <property type="entry name" value="Peptidase_M61"/>
</dbReference>
<dbReference type="SMART" id="SM00228">
    <property type="entry name" value="PDZ"/>
    <property type="match status" value="1"/>
</dbReference>
<dbReference type="RefSeq" id="WP_169434335.1">
    <property type="nucleotide sequence ID" value="NZ_CP051685.1"/>
</dbReference>
<dbReference type="PROSITE" id="PS50106">
    <property type="entry name" value="PDZ"/>
    <property type="match status" value="1"/>
</dbReference>
<dbReference type="Gene3D" id="1.10.390.10">
    <property type="entry name" value="Neutral Protease Domain 2"/>
    <property type="match status" value="1"/>
</dbReference>
<dbReference type="Gene3D" id="2.30.42.10">
    <property type="match status" value="1"/>
</dbReference>
<dbReference type="KEGG" id="mfy:HH212_04890"/>
<dbReference type="InterPro" id="IPR036034">
    <property type="entry name" value="PDZ_sf"/>
</dbReference>
<feature type="domain" description="PDZ" evidence="1">
    <location>
        <begin position="478"/>
        <end position="546"/>
    </location>
</feature>
<reference evidence="2 3" key="1">
    <citation type="submission" date="2020-04" db="EMBL/GenBank/DDBJ databases">
        <title>Genome sequencing of novel species.</title>
        <authorList>
            <person name="Heo J."/>
            <person name="Kim S.-J."/>
            <person name="Kim J.-S."/>
            <person name="Hong S.-B."/>
            <person name="Kwon S.-W."/>
        </authorList>
    </citation>
    <scope>NUCLEOTIDE SEQUENCE [LARGE SCALE GENOMIC DNA]</scope>
    <source>
        <strain evidence="2 3">GN2-R2</strain>
    </source>
</reference>
<sequence>MKKTTSKKQPAIHYTIVPKDLSGHLFNVTVTVAAPAADGQVFALPAWIPGSYMIREFARNIVRIRAESADGPVALVKLDKHAWQAAPVDGPLSLHYEVYAWDLSVRAAHLDQTHGFFNGTSVFLRALGQEHQPHQVDIQRPADPAAKTWRVATSLPELGAKRYGFGTYVAGDYDELIDHPVEMGDFALGTFTASGIQHDIVITGRVPNLDMARLEQDLKAICETQIAFFEPATRLAPMERYVFMTMAVGDGYGGLEHRASTALICARADLPTTAAPKTAEPNEGYITFLGLCSHEYFHTWNVKRIKPAVFAPYDLQVENYTPLLWLFEGFTSYYDDLMLVRSGIISEATYFKLLGKTVGSVLRGSGRTKQSVAESSFDAWSKYYRQDENAPNAIISYYTKGSLVGLAFDLTIRAKTGGARSLDDVMRALWERYGRDFYAADAEGGRGVTDKEVEALFDEVSGVRLKSIFDRYIRGTEDIPLAKLYAPFGVKLADERKNTKPSLDAGIGRDAGGAKLTQIHEGGAAHQAGLSAGDILIAVDGLRVNGNPSNLDQLFARYRVGDTLTVHAFRRDELMAFDVTLQGDRVPCVQLAPAPGVRRTALLKRPSAT</sequence>
<protein>
    <submittedName>
        <fullName evidence="2">M61 family metallopeptidase</fullName>
    </submittedName>
</protein>
<dbReference type="Proteomes" id="UP000502415">
    <property type="component" value="Chromosome"/>
</dbReference>
<dbReference type="SUPFAM" id="SSF50156">
    <property type="entry name" value="PDZ domain-like"/>
    <property type="match status" value="1"/>
</dbReference>
<evidence type="ECO:0000313" key="2">
    <source>
        <dbReference type="EMBL" id="QJD99440.1"/>
    </source>
</evidence>
<dbReference type="EMBL" id="CP051685">
    <property type="protein sequence ID" value="QJD99440.1"/>
    <property type="molecule type" value="Genomic_DNA"/>
</dbReference>
<dbReference type="Pfam" id="PF13180">
    <property type="entry name" value="PDZ_2"/>
    <property type="match status" value="1"/>
</dbReference>
<name>A0A7Z2ZRG2_9BURK</name>
<dbReference type="PIRSF" id="PIRSF016493">
    <property type="entry name" value="Glycyl_aminpptds"/>
    <property type="match status" value="1"/>
</dbReference>
<dbReference type="InterPro" id="IPR027268">
    <property type="entry name" value="Peptidase_M4/M1_CTD_sf"/>
</dbReference>